<sequence length="70" mass="7806">MNDRNLKPKDACKVNIAYTYAVANKKMSKTYTEAGEKLEMLKDCNGGEFESPLGTIHDKLAESQSHLKSL</sequence>
<dbReference type="Proteomes" id="UP000807716">
    <property type="component" value="Unassembled WGS sequence"/>
</dbReference>
<gene>
    <name evidence="1" type="ORF">DFQ27_008020</name>
</gene>
<dbReference type="EMBL" id="JAAAJB010000656">
    <property type="protein sequence ID" value="KAG0252508.1"/>
    <property type="molecule type" value="Genomic_DNA"/>
</dbReference>
<accession>A0A9P6PRH7</accession>
<proteinExistence type="predicted"/>
<dbReference type="OrthoDB" id="2446973at2759"/>
<comment type="caution">
    <text evidence="1">The sequence shown here is derived from an EMBL/GenBank/DDBJ whole genome shotgun (WGS) entry which is preliminary data.</text>
</comment>
<evidence type="ECO:0000313" key="2">
    <source>
        <dbReference type="Proteomes" id="UP000807716"/>
    </source>
</evidence>
<organism evidence="1 2">
    <name type="scientific">Actinomortierella ambigua</name>
    <dbReference type="NCBI Taxonomy" id="1343610"/>
    <lineage>
        <taxon>Eukaryota</taxon>
        <taxon>Fungi</taxon>
        <taxon>Fungi incertae sedis</taxon>
        <taxon>Mucoromycota</taxon>
        <taxon>Mortierellomycotina</taxon>
        <taxon>Mortierellomycetes</taxon>
        <taxon>Mortierellales</taxon>
        <taxon>Mortierellaceae</taxon>
        <taxon>Actinomortierella</taxon>
    </lineage>
</organism>
<evidence type="ECO:0000313" key="1">
    <source>
        <dbReference type="EMBL" id="KAG0252508.1"/>
    </source>
</evidence>
<dbReference type="AlphaFoldDB" id="A0A9P6PRH7"/>
<reference evidence="1" key="1">
    <citation type="journal article" date="2020" name="Fungal Divers.">
        <title>Resolving the Mortierellaceae phylogeny through synthesis of multi-gene phylogenetics and phylogenomics.</title>
        <authorList>
            <person name="Vandepol N."/>
            <person name="Liber J."/>
            <person name="Desiro A."/>
            <person name="Na H."/>
            <person name="Kennedy M."/>
            <person name="Barry K."/>
            <person name="Grigoriev I.V."/>
            <person name="Miller A.N."/>
            <person name="O'Donnell K."/>
            <person name="Stajich J.E."/>
            <person name="Bonito G."/>
        </authorList>
    </citation>
    <scope>NUCLEOTIDE SEQUENCE</scope>
    <source>
        <strain evidence="1">BC1065</strain>
    </source>
</reference>
<keyword evidence="2" id="KW-1185">Reference proteome</keyword>
<protein>
    <submittedName>
        <fullName evidence="1">Uncharacterized protein</fullName>
    </submittedName>
</protein>
<name>A0A9P6PRH7_9FUNG</name>